<evidence type="ECO:0008006" key="3">
    <source>
        <dbReference type="Google" id="ProtNLM"/>
    </source>
</evidence>
<evidence type="ECO:0000313" key="1">
    <source>
        <dbReference type="EMBL" id="KAH1129485.1"/>
    </source>
</evidence>
<dbReference type="Proteomes" id="UP000828251">
    <property type="component" value="Unassembled WGS sequence"/>
</dbReference>
<comment type="caution">
    <text evidence="1">The sequence shown here is derived from an EMBL/GenBank/DDBJ whole genome shotgun (WGS) entry which is preliminary data.</text>
</comment>
<evidence type="ECO:0000313" key="2">
    <source>
        <dbReference type="Proteomes" id="UP000828251"/>
    </source>
</evidence>
<sequence>MFLFERLEWKNKPRVQQHNCMNRFQLNQEIEGSNGKGPGDDEEKDPWFTLYLPHMHNVDLSIDDGVEFAELPHRRSGQTISSLDSGDLEVGKEFSTEDGFIFIVKRYKIKNEVNFYMVKSRSDKFKVKCVIRDSRCAWKIMISIKKKTGLWTTKKFTAPYTYFVTGTALILV</sequence>
<organism evidence="1 2">
    <name type="scientific">Gossypium stocksii</name>
    <dbReference type="NCBI Taxonomy" id="47602"/>
    <lineage>
        <taxon>Eukaryota</taxon>
        <taxon>Viridiplantae</taxon>
        <taxon>Streptophyta</taxon>
        <taxon>Embryophyta</taxon>
        <taxon>Tracheophyta</taxon>
        <taxon>Spermatophyta</taxon>
        <taxon>Magnoliopsida</taxon>
        <taxon>eudicotyledons</taxon>
        <taxon>Gunneridae</taxon>
        <taxon>Pentapetalae</taxon>
        <taxon>rosids</taxon>
        <taxon>malvids</taxon>
        <taxon>Malvales</taxon>
        <taxon>Malvaceae</taxon>
        <taxon>Malvoideae</taxon>
        <taxon>Gossypium</taxon>
    </lineage>
</organism>
<accession>A0A9D3WIF9</accession>
<dbReference type="EMBL" id="JAIQCV010000001">
    <property type="protein sequence ID" value="KAH1129485.1"/>
    <property type="molecule type" value="Genomic_DNA"/>
</dbReference>
<reference evidence="1 2" key="1">
    <citation type="journal article" date="2021" name="Plant Biotechnol. J.">
        <title>Multi-omics assisted identification of the key and species-specific regulatory components of drought-tolerant mechanisms in Gossypium stocksii.</title>
        <authorList>
            <person name="Yu D."/>
            <person name="Ke L."/>
            <person name="Zhang D."/>
            <person name="Wu Y."/>
            <person name="Sun Y."/>
            <person name="Mei J."/>
            <person name="Sun J."/>
            <person name="Sun Y."/>
        </authorList>
    </citation>
    <scope>NUCLEOTIDE SEQUENCE [LARGE SCALE GENOMIC DNA]</scope>
    <source>
        <strain evidence="2">cv. E1</strain>
        <tissue evidence="1">Leaf</tissue>
    </source>
</reference>
<name>A0A9D3WIF9_9ROSI</name>
<proteinExistence type="predicted"/>
<keyword evidence="2" id="KW-1185">Reference proteome</keyword>
<dbReference type="AlphaFoldDB" id="A0A9D3WIF9"/>
<gene>
    <name evidence="1" type="ORF">J1N35_000863</name>
</gene>
<protein>
    <recommendedName>
        <fullName evidence="3">Transposase MuDR plant domain-containing protein</fullName>
    </recommendedName>
</protein>